<dbReference type="GeneID" id="20041017"/>
<evidence type="ECO:0000313" key="3">
    <source>
        <dbReference type="Proteomes" id="UP000030640"/>
    </source>
</evidence>
<dbReference type="VEuPathDB" id="PlasmoDB:C922_05743"/>
<dbReference type="Proteomes" id="UP000030640">
    <property type="component" value="Unassembled WGS sequence"/>
</dbReference>
<name>W6ZX45_9APIC</name>
<feature type="region of interest" description="Disordered" evidence="1">
    <location>
        <begin position="47"/>
        <end position="67"/>
    </location>
</feature>
<keyword evidence="3" id="KW-1185">Reference proteome</keyword>
<proteinExistence type="predicted"/>
<dbReference type="RefSeq" id="XP_008819536.1">
    <property type="nucleotide sequence ID" value="XM_008821314.1"/>
</dbReference>
<accession>W6ZX45</accession>
<reference evidence="2 3" key="1">
    <citation type="submission" date="2013-02" db="EMBL/GenBank/DDBJ databases">
        <title>The Genome Sequence of Plasmodium inui San Antonio 1.</title>
        <authorList>
            <consortium name="The Broad Institute Genome Sequencing Platform"/>
            <consortium name="The Broad Institute Genome Sequencing Center for Infectious Disease"/>
            <person name="Neafsey D."/>
            <person name="Cheeseman I."/>
            <person name="Volkman S."/>
            <person name="Adams J."/>
            <person name="Walker B."/>
            <person name="Young S.K."/>
            <person name="Zeng Q."/>
            <person name="Gargeya S."/>
            <person name="Fitzgerald M."/>
            <person name="Haas B."/>
            <person name="Abouelleil A."/>
            <person name="Alvarado L."/>
            <person name="Arachchi H.M."/>
            <person name="Berlin A.M."/>
            <person name="Chapman S.B."/>
            <person name="Dewar J."/>
            <person name="Goldberg J."/>
            <person name="Griggs A."/>
            <person name="Gujja S."/>
            <person name="Hansen M."/>
            <person name="Howarth C."/>
            <person name="Imamovic A."/>
            <person name="Larimer J."/>
            <person name="McCowan C."/>
            <person name="Murphy C."/>
            <person name="Neiman D."/>
            <person name="Pearson M."/>
            <person name="Priest M."/>
            <person name="Roberts A."/>
            <person name="Saif S."/>
            <person name="Shea T."/>
            <person name="Sisk P."/>
            <person name="Sykes S."/>
            <person name="Wortman J."/>
            <person name="Nusbaum C."/>
            <person name="Birren B."/>
        </authorList>
    </citation>
    <scope>NUCLEOTIDE SEQUENCE [LARGE SCALE GENOMIC DNA]</scope>
    <source>
        <strain evidence="2 3">San Antonio 1</strain>
    </source>
</reference>
<evidence type="ECO:0000256" key="1">
    <source>
        <dbReference type="SAM" id="MobiDB-lite"/>
    </source>
</evidence>
<dbReference type="EMBL" id="KI965617">
    <property type="protein sequence ID" value="EUD63878.1"/>
    <property type="molecule type" value="Genomic_DNA"/>
</dbReference>
<protein>
    <submittedName>
        <fullName evidence="2">Uncharacterized protein</fullName>
    </submittedName>
</protein>
<gene>
    <name evidence="2" type="ORF">C922_05743</name>
</gene>
<dbReference type="AlphaFoldDB" id="W6ZX45"/>
<organism evidence="2 3">
    <name type="scientific">Plasmodium inui San Antonio 1</name>
    <dbReference type="NCBI Taxonomy" id="1237626"/>
    <lineage>
        <taxon>Eukaryota</taxon>
        <taxon>Sar</taxon>
        <taxon>Alveolata</taxon>
        <taxon>Apicomplexa</taxon>
        <taxon>Aconoidasida</taxon>
        <taxon>Haemosporida</taxon>
        <taxon>Plasmodiidae</taxon>
        <taxon>Plasmodium</taxon>
        <taxon>Plasmodium (Plasmodium)</taxon>
    </lineage>
</organism>
<sequence length="67" mass="7980">MCSIIQRVIVACITPRFYKYILWEKEENKIASEVTLAQLLKRHHRKKIREDAVKKPKQNKITTGTRK</sequence>
<evidence type="ECO:0000313" key="2">
    <source>
        <dbReference type="EMBL" id="EUD63878.1"/>
    </source>
</evidence>